<gene>
    <name evidence="1" type="ORF">LOK49_LG02G03325</name>
</gene>
<name>A0ACC0IWI2_9ERIC</name>
<dbReference type="Proteomes" id="UP001060215">
    <property type="component" value="Chromosome 3"/>
</dbReference>
<sequence length="63" mass="7579">MKHYLAIFALSSTLKLGLSFSLRDFFFFFFFFPREISFLLFLFSFNLCSGLQIFTFRFVDYAD</sequence>
<comment type="caution">
    <text evidence="1">The sequence shown here is derived from an EMBL/GenBank/DDBJ whole genome shotgun (WGS) entry which is preliminary data.</text>
</comment>
<evidence type="ECO:0000313" key="2">
    <source>
        <dbReference type="Proteomes" id="UP001060215"/>
    </source>
</evidence>
<dbReference type="EMBL" id="CM045760">
    <property type="protein sequence ID" value="KAI8028296.1"/>
    <property type="molecule type" value="Genomic_DNA"/>
</dbReference>
<protein>
    <submittedName>
        <fullName evidence="1">Uncharacterized protein</fullName>
    </submittedName>
</protein>
<accession>A0ACC0IWI2</accession>
<reference evidence="1 2" key="1">
    <citation type="journal article" date="2022" name="Plant J.">
        <title>Chromosome-level genome of Camellia lanceoleosa provides a valuable resource for understanding genome evolution and self-incompatibility.</title>
        <authorList>
            <person name="Gong W."/>
            <person name="Xiao S."/>
            <person name="Wang L."/>
            <person name="Liao Z."/>
            <person name="Chang Y."/>
            <person name="Mo W."/>
            <person name="Hu G."/>
            <person name="Li W."/>
            <person name="Zhao G."/>
            <person name="Zhu H."/>
            <person name="Hu X."/>
            <person name="Ji K."/>
            <person name="Xiang X."/>
            <person name="Song Q."/>
            <person name="Yuan D."/>
            <person name="Jin S."/>
            <person name="Zhang L."/>
        </authorList>
    </citation>
    <scope>NUCLEOTIDE SEQUENCE [LARGE SCALE GENOMIC DNA]</scope>
    <source>
        <strain evidence="1">SQ_2022a</strain>
    </source>
</reference>
<proteinExistence type="predicted"/>
<organism evidence="1 2">
    <name type="scientific">Camellia lanceoleosa</name>
    <dbReference type="NCBI Taxonomy" id="1840588"/>
    <lineage>
        <taxon>Eukaryota</taxon>
        <taxon>Viridiplantae</taxon>
        <taxon>Streptophyta</taxon>
        <taxon>Embryophyta</taxon>
        <taxon>Tracheophyta</taxon>
        <taxon>Spermatophyta</taxon>
        <taxon>Magnoliopsida</taxon>
        <taxon>eudicotyledons</taxon>
        <taxon>Gunneridae</taxon>
        <taxon>Pentapetalae</taxon>
        <taxon>asterids</taxon>
        <taxon>Ericales</taxon>
        <taxon>Theaceae</taxon>
        <taxon>Camellia</taxon>
    </lineage>
</organism>
<evidence type="ECO:0000313" key="1">
    <source>
        <dbReference type="EMBL" id="KAI8028296.1"/>
    </source>
</evidence>
<keyword evidence="2" id="KW-1185">Reference proteome</keyword>